<dbReference type="PROSITE" id="PS50158">
    <property type="entry name" value="ZF_CCHC"/>
    <property type="match status" value="1"/>
</dbReference>
<gene>
    <name evidence="4" type="ORF">MGAL_10B066483</name>
</gene>
<dbReference type="SUPFAM" id="SSF57756">
    <property type="entry name" value="Retrovirus zinc finger-like domains"/>
    <property type="match status" value="1"/>
</dbReference>
<dbReference type="PANTHER" id="PTHR33198:SF19">
    <property type="entry name" value="CCHC-TYPE DOMAIN-CONTAINING PROTEIN"/>
    <property type="match status" value="1"/>
</dbReference>
<feature type="compositionally biased region" description="Basic residues" evidence="2">
    <location>
        <begin position="190"/>
        <end position="199"/>
    </location>
</feature>
<dbReference type="EMBL" id="UYJE01002931">
    <property type="protein sequence ID" value="VDI15020.1"/>
    <property type="molecule type" value="Genomic_DNA"/>
</dbReference>
<dbReference type="InterPro" id="IPR036875">
    <property type="entry name" value="Znf_CCHC_sf"/>
</dbReference>
<dbReference type="OrthoDB" id="10064127at2759"/>
<protein>
    <recommendedName>
        <fullName evidence="3">CCHC-type domain-containing protein</fullName>
    </recommendedName>
</protein>
<feature type="region of interest" description="Disordered" evidence="2">
    <location>
        <begin position="190"/>
        <end position="215"/>
    </location>
</feature>
<reference evidence="4" key="1">
    <citation type="submission" date="2018-11" db="EMBL/GenBank/DDBJ databases">
        <authorList>
            <person name="Alioto T."/>
            <person name="Alioto T."/>
        </authorList>
    </citation>
    <scope>NUCLEOTIDE SEQUENCE</scope>
</reference>
<dbReference type="SMART" id="SM00343">
    <property type="entry name" value="ZnF_C2HC"/>
    <property type="match status" value="2"/>
</dbReference>
<dbReference type="GO" id="GO:0003676">
    <property type="term" value="F:nucleic acid binding"/>
    <property type="evidence" value="ECO:0007669"/>
    <property type="project" value="InterPro"/>
</dbReference>
<dbReference type="AlphaFoldDB" id="A0A8B6D775"/>
<dbReference type="PANTHER" id="PTHR33198">
    <property type="entry name" value="ANK_REP_REGION DOMAIN-CONTAINING PROTEIN-RELATED"/>
    <property type="match status" value="1"/>
</dbReference>
<evidence type="ECO:0000313" key="4">
    <source>
        <dbReference type="EMBL" id="VDI15020.1"/>
    </source>
</evidence>
<dbReference type="Proteomes" id="UP000596742">
    <property type="component" value="Unassembled WGS sequence"/>
</dbReference>
<keyword evidence="1" id="KW-0862">Zinc</keyword>
<sequence length="234" mass="26649">MTAFGLIGKIDPFDETIEPWDSENIRRISQAIKGSFSSQASERFRFDKRDQKEGESIQDYVAQLRKLSLHCGFNADLKEKLRDRIVCGLKNLNIQKRLLSEKDLTYDKAVDIGVAMETVSKDATELQAKHRTEGVNKMSASKSKFQPQHNKGNSRCYRCNNTGHSPFDCKFKNAICHNCNKTGRIKKACMSKSNKKPQSRKFENKQSVHALEEDSDSDNYIASLETFEINNGRS</sequence>
<feature type="compositionally biased region" description="Basic and acidic residues" evidence="2">
    <location>
        <begin position="200"/>
        <end position="212"/>
    </location>
</feature>
<keyword evidence="5" id="KW-1185">Reference proteome</keyword>
<keyword evidence="1" id="KW-0863">Zinc-finger</keyword>
<evidence type="ECO:0000259" key="3">
    <source>
        <dbReference type="PROSITE" id="PS50158"/>
    </source>
</evidence>
<dbReference type="GO" id="GO:0008270">
    <property type="term" value="F:zinc ion binding"/>
    <property type="evidence" value="ECO:0007669"/>
    <property type="project" value="UniProtKB-KW"/>
</dbReference>
<name>A0A8B6D775_MYTGA</name>
<keyword evidence="1" id="KW-0479">Metal-binding</keyword>
<accession>A0A8B6D775</accession>
<dbReference type="Gene3D" id="4.10.60.10">
    <property type="entry name" value="Zinc finger, CCHC-type"/>
    <property type="match status" value="1"/>
</dbReference>
<proteinExistence type="predicted"/>
<dbReference type="InterPro" id="IPR001878">
    <property type="entry name" value="Znf_CCHC"/>
</dbReference>
<comment type="caution">
    <text evidence="4">The sequence shown here is derived from an EMBL/GenBank/DDBJ whole genome shotgun (WGS) entry which is preliminary data.</text>
</comment>
<evidence type="ECO:0000256" key="1">
    <source>
        <dbReference type="PROSITE-ProRule" id="PRU00047"/>
    </source>
</evidence>
<organism evidence="4 5">
    <name type="scientific">Mytilus galloprovincialis</name>
    <name type="common">Mediterranean mussel</name>
    <dbReference type="NCBI Taxonomy" id="29158"/>
    <lineage>
        <taxon>Eukaryota</taxon>
        <taxon>Metazoa</taxon>
        <taxon>Spiralia</taxon>
        <taxon>Lophotrochozoa</taxon>
        <taxon>Mollusca</taxon>
        <taxon>Bivalvia</taxon>
        <taxon>Autobranchia</taxon>
        <taxon>Pteriomorphia</taxon>
        <taxon>Mytilida</taxon>
        <taxon>Mytiloidea</taxon>
        <taxon>Mytilidae</taxon>
        <taxon>Mytilinae</taxon>
        <taxon>Mytilus</taxon>
    </lineage>
</organism>
<evidence type="ECO:0000256" key="2">
    <source>
        <dbReference type="SAM" id="MobiDB-lite"/>
    </source>
</evidence>
<evidence type="ECO:0000313" key="5">
    <source>
        <dbReference type="Proteomes" id="UP000596742"/>
    </source>
</evidence>
<feature type="domain" description="CCHC-type" evidence="3">
    <location>
        <begin position="155"/>
        <end position="170"/>
    </location>
</feature>